<evidence type="ECO:0000313" key="1">
    <source>
        <dbReference type="EMBL" id="EAT82458.1"/>
    </source>
</evidence>
<dbReference type="Proteomes" id="UP000001055">
    <property type="component" value="Unassembled WGS sequence"/>
</dbReference>
<dbReference type="AlphaFoldDB" id="Q0UDP1"/>
<reference evidence="2" key="1">
    <citation type="journal article" date="2007" name="Plant Cell">
        <title>Dothideomycete-plant interactions illuminated by genome sequencing and EST analysis of the wheat pathogen Stagonospora nodorum.</title>
        <authorList>
            <person name="Hane J.K."/>
            <person name="Lowe R.G."/>
            <person name="Solomon P.S."/>
            <person name="Tan K.C."/>
            <person name="Schoch C.L."/>
            <person name="Spatafora J.W."/>
            <person name="Crous P.W."/>
            <person name="Kodira C."/>
            <person name="Birren B.W."/>
            <person name="Galagan J.E."/>
            <person name="Torriani S.F."/>
            <person name="McDonald B.A."/>
            <person name="Oliver R.P."/>
        </authorList>
    </citation>
    <scope>NUCLEOTIDE SEQUENCE [LARGE SCALE GENOMIC DNA]</scope>
    <source>
        <strain evidence="2">SN15 / ATCC MYA-4574 / FGSC 10173</strain>
    </source>
</reference>
<dbReference type="KEGG" id="pno:SNOG_10123"/>
<dbReference type="EMBL" id="CH445340">
    <property type="protein sequence ID" value="EAT82458.1"/>
    <property type="molecule type" value="Genomic_DNA"/>
</dbReference>
<dbReference type="InParanoid" id="Q0UDP1"/>
<dbReference type="RefSeq" id="XP_001800405.1">
    <property type="nucleotide sequence ID" value="XM_001800353.1"/>
</dbReference>
<gene>
    <name evidence="1" type="ORF">SNOG_10123</name>
</gene>
<protein>
    <submittedName>
        <fullName evidence="1">Uncharacterized protein</fullName>
    </submittedName>
</protein>
<name>Q0UDP1_PHANO</name>
<accession>Q0UDP1</accession>
<evidence type="ECO:0000313" key="2">
    <source>
        <dbReference type="Proteomes" id="UP000001055"/>
    </source>
</evidence>
<organism evidence="1 2">
    <name type="scientific">Phaeosphaeria nodorum (strain SN15 / ATCC MYA-4574 / FGSC 10173)</name>
    <name type="common">Glume blotch fungus</name>
    <name type="synonym">Parastagonospora nodorum</name>
    <dbReference type="NCBI Taxonomy" id="321614"/>
    <lineage>
        <taxon>Eukaryota</taxon>
        <taxon>Fungi</taxon>
        <taxon>Dikarya</taxon>
        <taxon>Ascomycota</taxon>
        <taxon>Pezizomycotina</taxon>
        <taxon>Dothideomycetes</taxon>
        <taxon>Pleosporomycetidae</taxon>
        <taxon>Pleosporales</taxon>
        <taxon>Pleosporineae</taxon>
        <taxon>Phaeosphaeriaceae</taxon>
        <taxon>Parastagonospora</taxon>
    </lineage>
</organism>
<proteinExistence type="predicted"/>
<sequence length="45" mass="5088">MWLPTRTGAYLGPSISRNQQFQAPTLAFISRHAKAVITDTLRKMI</sequence>
<dbReference type="GeneID" id="5977311"/>